<sequence>MAKFINRKQLGRATDEEIERFFAETTFEGIFSHEVKSKKKDFYKGSISNIKLDGRPTTLVAIYLNVPVSSRPIPEGPCSFKCRMNISALREDPPKYIVYLVGSSLRAIDNITRPVVAVSARDAQEQDLFEMWGVNTCEFIGFYHYDEENEIYLVDDLRKPNFDHIPYYPGDKDKQPIKITYPYEIRGIKPDNYYLFTWKLSHRNEFNPYEIFIDLKNQPKPIEAKWFIDTLFEDRHNDKSKNFGSATNFLDTLSKQLSAKESTFVYELLQNANDYPVEGKMVDVEFHITDNYLLFMHSGDKFNVRNISGICGINEKEKIANKHTIGYKGIGFKTVFLHNHYVYLQTGDYSFRFDEGETPEKKVGGKIKRLGAPFQILPIWTEHREVAKEVNSVFDSSDKKFRVRIALRPEDKNILHVGKNSYENLFKDIFADANIILFIPNINSVKVVINGKEERLCLRDNAEWVVGNYEEEIPVELQESINKTIDKGNSRIPEKYKDFDYTRVSFACKHEGANIKPVEKATLYCYLPTKASWGFPFLMNTDMIPKGDRNDIETEVRFANEKESNFNAELAAIAGKKLFVWIKDLLTSKKYQLGSVFSLVPDFRKCKKEHDFYDEFIEKFEETFNECVEKKQIVPVKHGIANVKHVILDTTGLSTSSIMTDEEFCKFTELEDYYLPLPMLRRDRNFNAFLKRYADDDQKFTEENLTDLIANDDFQEWLKDQDNNNKFLNFLLERGYLEDLLQEDIFLEDEGDLYAAGELFYDVDEYLEDLRAFTNHICFLSPKTRAFFKDNEEWDHTVEKAFADFDCEEFVDKTLLSDNYKETVQRLKDKETSIHFFKFLAENVSFNEDYLSLPVIDDHDETVDDFKDCFLFFTSKRGHEICESKWLSGISFHFLSNDYLSVTKEYFKENFDVRDYSDEMIIHDIILSDDHKDKVSDVINDDFDTSCDFVQFCFSNSKLIPDKGLSGYSLKVFDCDGDEQWFIAGCDTYFNSSDFEHYSAKEWIDSDWIASVDNAYFDDVANKADLKKFFHRAFGVEELTDKIFYRNVVKQNLKDIFNYIGGNDDRDGSQSIDFVKYLDEHYQLIFEEEKDGDIFEGLKLVTSDNSNVSLDKENLYIYDNELTEIIDYNWFPDDLVAVTHPDYGKSKSLIALGVRTYKFSEFFDDVIAENMNCINDHTSSKEESVSFHEFIIDHYNVLTQEQQIKMKDAKVYLYGQDEPARQSCGHKTLSANAKELFHLGLVEFSDLDIIDPAYKTEENTEYWETRLENSKFTVQHFFTWLSKNVDTFISTIKNEELNIAFWRWLKNNVSDNLIDHLIEEMTSLPVLLKDGSIALEGPIYFSDEYMDGAAIEHSVRIFDEKAKFLSPEYIGEEDDIDGWKSFFSKAAIKYEIIDILVETVIPQLSEIDDESLPKLIAENREALEKRYEDGLVAQLTNLRVKAHDGKFYDICDTIYIDCEKEEPFPYIQLPNQISFSSSEERCLIKEIIDEIEGDRIENLSDWQQRKLDRYLDIQDNDTDDIRGFHYKFINDLATIRNADGDTLKDLKHIGEIQLLDRNGSFCDASTLTMGSVYRPFFDFESCNVDFDYVSDTYYEECSEYTGRIFRDLKIHCDFQEEDIDCLKNRKCAVYFWGTYLLKKDAAISRVKQLMSEHKFDKIACIPTKDYMKCATDLYDGAEVSGYVKSIEDWENKVPLRNLPDIKLPDDTILFGLLPFKKSLDFLDALYALIPIVGQERRTQLLDWMIEGYDGSFDSKIDEYREDENAVWYNNKNEKVQIKELYALDYWDNSLEQFFGANPRIINKAYFPSGDSFKKACDILKIKTITSDDLKMEPVGDTVYAGCNTTHKLYALVIAGMTDDANWKELYDGYTKKLEELALHKCEAIMITYTEDEAINQILKKFYHKTGENDFYFVDSLDSKRVFKSFVDEYVKFLGIDTDDIDEDVIEDIMDSRDNAIEIIKEQNRLMIDDGFKDELDRLIPGIKQILGGKRAPDGEEEGPVRTTFTTKETSDNSNAGDDGKPGEKESYAPVDGAGDDGGEPVNGAGDDGGEPDNGAGDDSGGPDNRAGDGGGEPDNRAGDGGGEPDSGVDSPQPPVYPHGGQHGGHSGQGGYHPHNYGGTSILQPHGVEHRLKVLEPSAADVNAIREALGDGSLTADQIADHNFLAQYRLYHNLKDHGMTPEESEADFIRNSKPSSYHRLVGGKRLHACSAYHGIMYVSPKIWNDVENDKCVICVYYGPKANEFKYFNTEQQLLDWINEDDIVIKLTGSKDEKADILRDLYSRTLNNVSGTAYTLIRMTSNERYNSLFAQLPDELKEYIGDNDKIDDD</sequence>
<name>F8N7G5_9BACT</name>
<feature type="compositionally biased region" description="Gly residues" evidence="1">
    <location>
        <begin position="2100"/>
        <end position="2110"/>
    </location>
</feature>
<dbReference type="eggNOG" id="COG4249">
    <property type="taxonomic scope" value="Bacteria"/>
</dbReference>
<evidence type="ECO:0000313" key="3">
    <source>
        <dbReference type="Proteomes" id="UP000002772"/>
    </source>
</evidence>
<dbReference type="SUPFAM" id="SSF55874">
    <property type="entry name" value="ATPase domain of HSP90 chaperone/DNA topoisomerase II/histidine kinase"/>
    <property type="match status" value="1"/>
</dbReference>
<dbReference type="EMBL" id="GL945017">
    <property type="protein sequence ID" value="EGN57425.1"/>
    <property type="molecule type" value="Genomic_DNA"/>
</dbReference>
<feature type="compositionally biased region" description="Basic and acidic residues" evidence="1">
    <location>
        <begin position="2017"/>
        <end position="2026"/>
    </location>
</feature>
<dbReference type="OrthoDB" id="1062081at2"/>
<dbReference type="Proteomes" id="UP000002772">
    <property type="component" value="Unassembled WGS sequence"/>
</dbReference>
<dbReference type="STRING" id="688246.Premu_2030"/>
<proteinExistence type="predicted"/>
<dbReference type="PANTHER" id="PTHR32387:SF0">
    <property type="entry name" value="PROTEIN NO VEIN"/>
    <property type="match status" value="1"/>
</dbReference>
<evidence type="ECO:0000256" key="1">
    <source>
        <dbReference type="SAM" id="MobiDB-lite"/>
    </source>
</evidence>
<dbReference type="HOGENOM" id="CLU_001160_0_0_10"/>
<dbReference type="RefSeq" id="WP_007574977.1">
    <property type="nucleotide sequence ID" value="NZ_BPTS01000002.1"/>
</dbReference>
<gene>
    <name evidence="2" type="ORF">Premu_2030</name>
</gene>
<reference evidence="3" key="1">
    <citation type="journal article" date="2011" name="Stand. Genomic Sci.">
        <title>Non-contiguous finished genome sequence of the opportunistic oral pathogen Prevotella multisaccharivorax type strain (PPPA20).</title>
        <authorList>
            <person name="Pati A."/>
            <person name="Gronow S."/>
            <person name="Lu M."/>
            <person name="Lapidus A."/>
            <person name="Nolan M."/>
            <person name="Lucas S."/>
            <person name="Hammon N."/>
            <person name="Deshpande S."/>
            <person name="Cheng J.F."/>
            <person name="Tapia R."/>
            <person name="Han C."/>
            <person name="Goodwin L."/>
            <person name="Pitluck S."/>
            <person name="Liolios K."/>
            <person name="Pagani I."/>
            <person name="Mavromatis K."/>
            <person name="Mikhailova N."/>
            <person name="Huntemann M."/>
            <person name="Chen A."/>
            <person name="Palaniappan K."/>
            <person name="Land M."/>
            <person name="Hauser L."/>
            <person name="Detter J.C."/>
            <person name="Brambilla E.M."/>
            <person name="Rohde M."/>
            <person name="Goker M."/>
            <person name="Woyke T."/>
            <person name="Bristow J."/>
            <person name="Eisen J.A."/>
            <person name="Markowitz V."/>
            <person name="Hugenholtz P."/>
            <person name="Kyrpides N.C."/>
            <person name="Klenk H.P."/>
            <person name="Ivanova N."/>
        </authorList>
    </citation>
    <scope>NUCLEOTIDE SEQUENCE [LARGE SCALE GENOMIC DNA]</scope>
    <source>
        <strain evidence="3">DSM 17128</strain>
    </source>
</reference>
<protein>
    <submittedName>
        <fullName evidence="2">Uncharacterized protein</fullName>
    </submittedName>
</protein>
<organism evidence="2 3">
    <name type="scientific">Hallella multisaccharivorax DSM 17128</name>
    <dbReference type="NCBI Taxonomy" id="688246"/>
    <lineage>
        <taxon>Bacteria</taxon>
        <taxon>Pseudomonadati</taxon>
        <taxon>Bacteroidota</taxon>
        <taxon>Bacteroidia</taxon>
        <taxon>Bacteroidales</taxon>
        <taxon>Prevotellaceae</taxon>
        <taxon>Hallella</taxon>
    </lineage>
</organism>
<feature type="region of interest" description="Disordered" evidence="1">
    <location>
        <begin position="1986"/>
        <end position="2122"/>
    </location>
</feature>
<evidence type="ECO:0000313" key="2">
    <source>
        <dbReference type="EMBL" id="EGN57425.1"/>
    </source>
</evidence>
<dbReference type="InterPro" id="IPR052957">
    <property type="entry name" value="Auxin_embryo_med"/>
</dbReference>
<feature type="compositionally biased region" description="Polar residues" evidence="1">
    <location>
        <begin position="2002"/>
        <end position="2015"/>
    </location>
</feature>
<dbReference type="InterPro" id="IPR036890">
    <property type="entry name" value="HATPase_C_sf"/>
</dbReference>
<feature type="compositionally biased region" description="Gly residues" evidence="1">
    <location>
        <begin position="2067"/>
        <end position="2084"/>
    </location>
</feature>
<keyword evidence="3" id="KW-1185">Reference proteome</keyword>
<dbReference type="PANTHER" id="PTHR32387">
    <property type="entry name" value="WU:FJ29H11"/>
    <property type="match status" value="1"/>
</dbReference>
<accession>F8N7G5</accession>
<dbReference type="NCBIfam" id="NF047352">
    <property type="entry name" value="P_loop_sacsin"/>
    <property type="match status" value="1"/>
</dbReference>